<dbReference type="GO" id="GO:0016829">
    <property type="term" value="F:lyase activity"/>
    <property type="evidence" value="ECO:0007669"/>
    <property type="project" value="UniProtKB-KW"/>
</dbReference>
<evidence type="ECO:0000256" key="2">
    <source>
        <dbReference type="ARBA" id="ARBA00023239"/>
    </source>
</evidence>
<dbReference type="AlphaFoldDB" id="A0A0X1KRX4"/>
<dbReference type="PANTHER" id="PTHR30536:SF5">
    <property type="entry name" value="ALTRONATE DEHYDRATASE"/>
    <property type="match status" value="1"/>
</dbReference>
<dbReference type="STRING" id="1123384.AJ81_07580"/>
<dbReference type="KEGG" id="phy:AJ81_07580"/>
<protein>
    <submittedName>
        <fullName evidence="5">Carbohydrate hydrolase</fullName>
    </submittedName>
</protein>
<evidence type="ECO:0000256" key="1">
    <source>
        <dbReference type="ARBA" id="ARBA00010986"/>
    </source>
</evidence>
<name>A0A0X1KRX4_9THEM</name>
<evidence type="ECO:0000259" key="3">
    <source>
        <dbReference type="Pfam" id="PF04295"/>
    </source>
</evidence>
<dbReference type="EMBL" id="CP007141">
    <property type="protein sequence ID" value="AJC74065.1"/>
    <property type="molecule type" value="Genomic_DNA"/>
</dbReference>
<dbReference type="GO" id="GO:0016787">
    <property type="term" value="F:hydrolase activity"/>
    <property type="evidence" value="ECO:0007669"/>
    <property type="project" value="UniProtKB-KW"/>
</dbReference>
<gene>
    <name evidence="5" type="ORF">AJ81_07580</name>
</gene>
<dbReference type="PaxDb" id="1123384-AJ81_07580"/>
<keyword evidence="2" id="KW-0456">Lyase</keyword>
<proteinExistence type="inferred from homology"/>
<evidence type="ECO:0000259" key="4">
    <source>
        <dbReference type="Pfam" id="PF20629"/>
    </source>
</evidence>
<dbReference type="PANTHER" id="PTHR30536">
    <property type="entry name" value="ALTRONATE/GALACTARATE DEHYDRATASE"/>
    <property type="match status" value="1"/>
</dbReference>
<feature type="domain" description="D-galactarate/Altronate dehydratase second" evidence="3">
    <location>
        <begin position="5"/>
        <end position="132"/>
    </location>
</feature>
<evidence type="ECO:0000313" key="6">
    <source>
        <dbReference type="Proteomes" id="UP000077469"/>
    </source>
</evidence>
<feature type="domain" description="D-galactarate/Altronate dehydratase C-terminal" evidence="4">
    <location>
        <begin position="142"/>
        <end position="378"/>
    </location>
</feature>
<evidence type="ECO:0000313" key="5">
    <source>
        <dbReference type="EMBL" id="AJC74065.1"/>
    </source>
</evidence>
<organism evidence="5 6">
    <name type="scientific">Pseudothermotoga hypogea DSM 11164 = NBRC 106472</name>
    <dbReference type="NCBI Taxonomy" id="1123384"/>
    <lineage>
        <taxon>Bacteria</taxon>
        <taxon>Thermotogati</taxon>
        <taxon>Thermotogota</taxon>
        <taxon>Thermotogae</taxon>
        <taxon>Thermotogales</taxon>
        <taxon>Thermotogaceae</taxon>
        <taxon>Pseudothermotoga</taxon>
    </lineage>
</organism>
<keyword evidence="6" id="KW-1185">Reference proteome</keyword>
<keyword evidence="5" id="KW-0378">Hydrolase</keyword>
<dbReference type="InterPro" id="IPR052172">
    <property type="entry name" value="UxaA_altronate/galactarate_dh"/>
</dbReference>
<dbReference type="Pfam" id="PF04295">
    <property type="entry name" value="GD_AH_second"/>
    <property type="match status" value="1"/>
</dbReference>
<dbReference type="Pfam" id="PF20629">
    <property type="entry name" value="GD_AH_C"/>
    <property type="match status" value="1"/>
</dbReference>
<dbReference type="RefSeq" id="WP_031504219.1">
    <property type="nucleotide sequence ID" value="NC_022795.1"/>
</dbReference>
<dbReference type="InterPro" id="IPR007392">
    <property type="entry name" value="GD_AH_second"/>
</dbReference>
<dbReference type="OrthoDB" id="9804574at2"/>
<reference evidence="5 6" key="1">
    <citation type="submission" date="2014-01" db="EMBL/GenBank/DDBJ databases">
        <title>Genome sequencing of Thermotog hypogea.</title>
        <authorList>
            <person name="Zhang X."/>
            <person name="Alvare G."/>
            <person name="Fristensky B."/>
            <person name="Chen L."/>
            <person name="Suen T."/>
            <person name="Chen Q."/>
            <person name="Ma K."/>
        </authorList>
    </citation>
    <scope>NUCLEOTIDE SEQUENCE [LARGE SCALE GENOMIC DNA]</scope>
    <source>
        <strain evidence="5 6">DSM 11164</strain>
    </source>
</reference>
<dbReference type="InterPro" id="IPR048332">
    <property type="entry name" value="GD_AH_C"/>
</dbReference>
<sequence>MKLKGFLRPDGKIGFRNHFLVVPTVICATRTAEEIASNFPNVVYLHNQHGCNHMKDDEKKVVNVLKGMACNPNVAGVLFVGLGCETVPTMKIFESVRATGKPAECLIIQEEGGTLRTIEKGVRILQRMMEQCEIKEIEVDLSSVTVAIECGGSDTTSGIASNPVVGYVADKLIDLGATVVFSETTEIIGAEHLLARRAVNEEVAKKLLELVDRCERSALAGGEDIRGVNPTPGNIRGGLTTLEEKSLGAIYKAGTKPIKKVLEYAEPIPTGGLYFMDSPGHDVESVSGMVAGGAQVVIFTTGRGTPTGCPIAPVIKVTANAKTYSRMSDNIDVDVSDVLEGKTTIQQAGERLFHKLIEVLNGKLTKSEMLRHHEFGIYLTQPTL</sequence>
<dbReference type="Proteomes" id="UP000077469">
    <property type="component" value="Chromosome"/>
</dbReference>
<accession>A0A0X1KRX4</accession>
<dbReference type="GO" id="GO:0019698">
    <property type="term" value="P:D-galacturonate catabolic process"/>
    <property type="evidence" value="ECO:0007669"/>
    <property type="project" value="TreeGrafter"/>
</dbReference>
<dbReference type="PATRIC" id="fig|1123384.7.peg.1520"/>
<comment type="similarity">
    <text evidence="1">Belongs to the UxaA family.</text>
</comment>